<keyword evidence="1" id="KW-0808">Transferase</keyword>
<sequence>MKDIAASILARLKKQAKETGLSYQMCLQLFCQEEFLRRLSLSQYNSNFVLKGGLFIYTLTEFQSRATQDIDFLMRQLSNDIDKVKGVIEEISQVQTANDYIKIEVVNAEIITPDKEYQGVSVKFIGRIKQVKIPFSIDIGMNDVIVPKAVKRCIKTRLTDFEEPEVYTYSLESTIAEKFDAILKRMEATSRMKDFFDIYYLSSMFDFDGRKLQEAIWQTIQHRGTVYEANSFDRISAFSDNTFLSAQWTRFQPSIQVQLPEFVSILSRLKAFLQPVFEASIEEREFFMDWSAEQKKWQEQAST</sequence>
<dbReference type="RefSeq" id="WP_213238572.1">
    <property type="nucleotide sequence ID" value="NZ_JAHBCL010000055.1"/>
</dbReference>
<proteinExistence type="predicted"/>
<dbReference type="Gene3D" id="3.10.450.620">
    <property type="entry name" value="JHP933, nucleotidyltransferase-like core domain"/>
    <property type="match status" value="1"/>
</dbReference>
<organism evidence="1 2">
    <name type="scientific">Fusibacter paucivorans</name>
    <dbReference type="NCBI Taxonomy" id="76009"/>
    <lineage>
        <taxon>Bacteria</taxon>
        <taxon>Bacillati</taxon>
        <taxon>Bacillota</taxon>
        <taxon>Clostridia</taxon>
        <taxon>Eubacteriales</taxon>
        <taxon>Eubacteriales Family XII. Incertae Sedis</taxon>
        <taxon>Fusibacter</taxon>
    </lineage>
</organism>
<dbReference type="EMBL" id="JAHBCL010000055">
    <property type="protein sequence ID" value="MBS7528716.1"/>
    <property type="molecule type" value="Genomic_DNA"/>
</dbReference>
<dbReference type="Proteomes" id="UP000746471">
    <property type="component" value="Unassembled WGS sequence"/>
</dbReference>
<gene>
    <name evidence="1" type="ORF">KHM83_18775</name>
</gene>
<protein>
    <submittedName>
        <fullName evidence="1">Nucleotidyl transferase AbiEii/AbiGii toxin family protein</fullName>
    </submittedName>
</protein>
<accession>A0ABS5PUF2</accession>
<evidence type="ECO:0000313" key="2">
    <source>
        <dbReference type="Proteomes" id="UP000746471"/>
    </source>
</evidence>
<keyword evidence="2" id="KW-1185">Reference proteome</keyword>
<dbReference type="Pfam" id="PF08843">
    <property type="entry name" value="AbiEii"/>
    <property type="match status" value="1"/>
</dbReference>
<reference evidence="1 2" key="1">
    <citation type="submission" date="2021-05" db="EMBL/GenBank/DDBJ databases">
        <title>Fusibacter ferrireducens sp. nov., an anaerobic, sulfur- and Fe-reducing bacterium isolated from the mangrove sediment.</title>
        <authorList>
            <person name="Qiu D."/>
        </authorList>
    </citation>
    <scope>NUCLEOTIDE SEQUENCE [LARGE SCALE GENOMIC DNA]</scope>
    <source>
        <strain evidence="1 2">DSM 12116</strain>
    </source>
</reference>
<evidence type="ECO:0000313" key="1">
    <source>
        <dbReference type="EMBL" id="MBS7528716.1"/>
    </source>
</evidence>
<dbReference type="InterPro" id="IPR014942">
    <property type="entry name" value="AbiEii"/>
</dbReference>
<name>A0ABS5PUF2_9FIRM</name>
<dbReference type="GO" id="GO:0016740">
    <property type="term" value="F:transferase activity"/>
    <property type="evidence" value="ECO:0007669"/>
    <property type="project" value="UniProtKB-KW"/>
</dbReference>
<comment type="caution">
    <text evidence="1">The sequence shown here is derived from an EMBL/GenBank/DDBJ whole genome shotgun (WGS) entry which is preliminary data.</text>
</comment>